<comment type="caution">
    <text evidence="4">The sequence shown here is derived from an EMBL/GenBank/DDBJ whole genome shotgun (WGS) entry which is preliminary data.</text>
</comment>
<dbReference type="InterPro" id="IPR003658">
    <property type="entry name" value="Anti-sigma_ant"/>
</dbReference>
<feature type="domain" description="STAS" evidence="3">
    <location>
        <begin position="4"/>
        <end position="113"/>
    </location>
</feature>
<dbReference type="CDD" id="cd07043">
    <property type="entry name" value="STAS_anti-anti-sigma_factors"/>
    <property type="match status" value="1"/>
</dbReference>
<dbReference type="InterPro" id="IPR036513">
    <property type="entry name" value="STAS_dom_sf"/>
</dbReference>
<evidence type="ECO:0000259" key="3">
    <source>
        <dbReference type="PROSITE" id="PS50801"/>
    </source>
</evidence>
<sequence length="113" mass="12437">MKKFNIEYKEVDSTIRIRIIGELDASTCIAAEQCLKKASASGAKKIMIDCQELSYISSAGIGVLLSTYYACSLQSTLLILYSMPLKVKDVFETLGLDKTLFIKGSLEEALELT</sequence>
<dbReference type="PROSITE" id="PS50801">
    <property type="entry name" value="STAS"/>
    <property type="match status" value="1"/>
</dbReference>
<gene>
    <name evidence="4" type="ORF">ACFSKU_04180</name>
</gene>
<dbReference type="EMBL" id="JBHUHV010000016">
    <property type="protein sequence ID" value="MFD2066067.1"/>
    <property type="molecule type" value="Genomic_DNA"/>
</dbReference>
<evidence type="ECO:0000256" key="1">
    <source>
        <dbReference type="ARBA" id="ARBA00009013"/>
    </source>
</evidence>
<evidence type="ECO:0000313" key="4">
    <source>
        <dbReference type="EMBL" id="MFD2066067.1"/>
    </source>
</evidence>
<proteinExistence type="inferred from homology"/>
<dbReference type="PANTHER" id="PTHR33495">
    <property type="entry name" value="ANTI-SIGMA FACTOR ANTAGONIST TM_1081-RELATED-RELATED"/>
    <property type="match status" value="1"/>
</dbReference>
<name>A0ABW4WTT5_9BACT</name>
<comment type="similarity">
    <text evidence="1 2">Belongs to the anti-sigma-factor antagonist family.</text>
</comment>
<dbReference type="SUPFAM" id="SSF52091">
    <property type="entry name" value="SpoIIaa-like"/>
    <property type="match status" value="1"/>
</dbReference>
<dbReference type="Pfam" id="PF01740">
    <property type="entry name" value="STAS"/>
    <property type="match status" value="1"/>
</dbReference>
<dbReference type="Proteomes" id="UP001597369">
    <property type="component" value="Unassembled WGS sequence"/>
</dbReference>
<dbReference type="Gene3D" id="3.30.750.24">
    <property type="entry name" value="STAS domain"/>
    <property type="match status" value="1"/>
</dbReference>
<dbReference type="NCBIfam" id="TIGR00377">
    <property type="entry name" value="ant_ant_sig"/>
    <property type="match status" value="1"/>
</dbReference>
<protein>
    <recommendedName>
        <fullName evidence="2">Anti-sigma factor antagonist</fullName>
    </recommendedName>
</protein>
<keyword evidence="5" id="KW-1185">Reference proteome</keyword>
<evidence type="ECO:0000256" key="2">
    <source>
        <dbReference type="RuleBase" id="RU003749"/>
    </source>
</evidence>
<dbReference type="RefSeq" id="WP_229962783.1">
    <property type="nucleotide sequence ID" value="NZ_JAJJWI010000033.1"/>
</dbReference>
<accession>A0ABW4WTT5</accession>
<organism evidence="4 5">
    <name type="scientific">Pontibacter silvestris</name>
    <dbReference type="NCBI Taxonomy" id="2305183"/>
    <lineage>
        <taxon>Bacteria</taxon>
        <taxon>Pseudomonadati</taxon>
        <taxon>Bacteroidota</taxon>
        <taxon>Cytophagia</taxon>
        <taxon>Cytophagales</taxon>
        <taxon>Hymenobacteraceae</taxon>
        <taxon>Pontibacter</taxon>
    </lineage>
</organism>
<reference evidence="5" key="1">
    <citation type="journal article" date="2019" name="Int. J. Syst. Evol. Microbiol.">
        <title>The Global Catalogue of Microorganisms (GCM) 10K type strain sequencing project: providing services to taxonomists for standard genome sequencing and annotation.</title>
        <authorList>
            <consortium name="The Broad Institute Genomics Platform"/>
            <consortium name="The Broad Institute Genome Sequencing Center for Infectious Disease"/>
            <person name="Wu L."/>
            <person name="Ma J."/>
        </authorList>
    </citation>
    <scope>NUCLEOTIDE SEQUENCE [LARGE SCALE GENOMIC DNA]</scope>
    <source>
        <strain evidence="5">JCM 16545</strain>
    </source>
</reference>
<dbReference type="InterPro" id="IPR002645">
    <property type="entry name" value="STAS_dom"/>
</dbReference>
<evidence type="ECO:0000313" key="5">
    <source>
        <dbReference type="Proteomes" id="UP001597369"/>
    </source>
</evidence>